<gene>
    <name evidence="3" type="ORF">QBC35DRAFT_537586</name>
</gene>
<evidence type="ECO:0000313" key="3">
    <source>
        <dbReference type="EMBL" id="KAK4191534.1"/>
    </source>
</evidence>
<proteinExistence type="predicted"/>
<dbReference type="EMBL" id="MU864359">
    <property type="protein sequence ID" value="KAK4191534.1"/>
    <property type="molecule type" value="Genomic_DNA"/>
</dbReference>
<sequence>MAKFAEEEKVAEKGKVSEEKRVAPLKEAGDTIAQEEDIMIAQKDWVSHTHKLHIIISLEHDVPIAHEEAAVEEEKDVEEDKKLEVVEGKVDTMTPATIVAVVQESGVTAPSEADVTNAQENDIDLSQKKVAEVLEQVAMDVQGGTMTAIEEQYDVNQLSSASGATLAATGKQTKELDQPDVSGEEEKAEAAAVKDTNDTHARSFESNNFLLCSQLWQSRLVFFGACVFIGAVGVVAMAKGGVVHRAG</sequence>
<accession>A0AAN6X0D4</accession>
<feature type="region of interest" description="Disordered" evidence="1">
    <location>
        <begin position="1"/>
        <end position="23"/>
    </location>
</feature>
<evidence type="ECO:0000313" key="4">
    <source>
        <dbReference type="Proteomes" id="UP001302126"/>
    </source>
</evidence>
<organism evidence="3 4">
    <name type="scientific">Podospora australis</name>
    <dbReference type="NCBI Taxonomy" id="1536484"/>
    <lineage>
        <taxon>Eukaryota</taxon>
        <taxon>Fungi</taxon>
        <taxon>Dikarya</taxon>
        <taxon>Ascomycota</taxon>
        <taxon>Pezizomycotina</taxon>
        <taxon>Sordariomycetes</taxon>
        <taxon>Sordariomycetidae</taxon>
        <taxon>Sordariales</taxon>
        <taxon>Podosporaceae</taxon>
        <taxon>Podospora</taxon>
    </lineage>
</organism>
<name>A0AAN6X0D4_9PEZI</name>
<dbReference type="Proteomes" id="UP001302126">
    <property type="component" value="Unassembled WGS sequence"/>
</dbReference>
<comment type="caution">
    <text evidence="3">The sequence shown here is derived from an EMBL/GenBank/DDBJ whole genome shotgun (WGS) entry which is preliminary data.</text>
</comment>
<dbReference type="AlphaFoldDB" id="A0AAN6X0D4"/>
<reference evidence="3" key="1">
    <citation type="journal article" date="2023" name="Mol. Phylogenet. Evol.">
        <title>Genome-scale phylogeny and comparative genomics of the fungal order Sordariales.</title>
        <authorList>
            <person name="Hensen N."/>
            <person name="Bonometti L."/>
            <person name="Westerberg I."/>
            <person name="Brannstrom I.O."/>
            <person name="Guillou S."/>
            <person name="Cros-Aarteil S."/>
            <person name="Calhoun S."/>
            <person name="Haridas S."/>
            <person name="Kuo A."/>
            <person name="Mondo S."/>
            <person name="Pangilinan J."/>
            <person name="Riley R."/>
            <person name="LaButti K."/>
            <person name="Andreopoulos B."/>
            <person name="Lipzen A."/>
            <person name="Chen C."/>
            <person name="Yan M."/>
            <person name="Daum C."/>
            <person name="Ng V."/>
            <person name="Clum A."/>
            <person name="Steindorff A."/>
            <person name="Ohm R.A."/>
            <person name="Martin F."/>
            <person name="Silar P."/>
            <person name="Natvig D.O."/>
            <person name="Lalanne C."/>
            <person name="Gautier V."/>
            <person name="Ament-Velasquez S.L."/>
            <person name="Kruys A."/>
            <person name="Hutchinson M.I."/>
            <person name="Powell A.J."/>
            <person name="Barry K."/>
            <person name="Miller A.N."/>
            <person name="Grigoriev I.V."/>
            <person name="Debuchy R."/>
            <person name="Gladieux P."/>
            <person name="Hiltunen Thoren M."/>
            <person name="Johannesson H."/>
        </authorList>
    </citation>
    <scope>NUCLEOTIDE SEQUENCE</scope>
    <source>
        <strain evidence="3">PSN309</strain>
    </source>
</reference>
<evidence type="ECO:0000256" key="2">
    <source>
        <dbReference type="SAM" id="Phobius"/>
    </source>
</evidence>
<protein>
    <submittedName>
        <fullName evidence="3">Uncharacterized protein</fullName>
    </submittedName>
</protein>
<reference evidence="3" key="2">
    <citation type="submission" date="2023-05" db="EMBL/GenBank/DDBJ databases">
        <authorList>
            <consortium name="Lawrence Berkeley National Laboratory"/>
            <person name="Steindorff A."/>
            <person name="Hensen N."/>
            <person name="Bonometti L."/>
            <person name="Westerberg I."/>
            <person name="Brannstrom I.O."/>
            <person name="Guillou S."/>
            <person name="Cros-Aarteil S."/>
            <person name="Calhoun S."/>
            <person name="Haridas S."/>
            <person name="Kuo A."/>
            <person name="Mondo S."/>
            <person name="Pangilinan J."/>
            <person name="Riley R."/>
            <person name="Labutti K."/>
            <person name="Andreopoulos B."/>
            <person name="Lipzen A."/>
            <person name="Chen C."/>
            <person name="Yanf M."/>
            <person name="Daum C."/>
            <person name="Ng V."/>
            <person name="Clum A."/>
            <person name="Ohm R."/>
            <person name="Martin F."/>
            <person name="Silar P."/>
            <person name="Natvig D."/>
            <person name="Lalanne C."/>
            <person name="Gautier V."/>
            <person name="Ament-Velasquez S.L."/>
            <person name="Kruys A."/>
            <person name="Hutchinson M.I."/>
            <person name="Powell A.J."/>
            <person name="Barry K."/>
            <person name="Miller A.N."/>
            <person name="Grigoriev I.V."/>
            <person name="Debuchy R."/>
            <person name="Gladieux P."/>
            <person name="Thoren M.H."/>
            <person name="Johannesson H."/>
        </authorList>
    </citation>
    <scope>NUCLEOTIDE SEQUENCE</scope>
    <source>
        <strain evidence="3">PSN309</strain>
    </source>
</reference>
<keyword evidence="2" id="KW-0812">Transmembrane</keyword>
<feature type="transmembrane region" description="Helical" evidence="2">
    <location>
        <begin position="220"/>
        <end position="238"/>
    </location>
</feature>
<keyword evidence="2" id="KW-0472">Membrane</keyword>
<evidence type="ECO:0000256" key="1">
    <source>
        <dbReference type="SAM" id="MobiDB-lite"/>
    </source>
</evidence>
<keyword evidence="4" id="KW-1185">Reference proteome</keyword>
<keyword evidence="2" id="KW-1133">Transmembrane helix</keyword>